<protein>
    <submittedName>
        <fullName evidence="5">NitT/TauT family transport system substrate-binding protein</fullName>
    </submittedName>
</protein>
<reference evidence="5 6" key="1">
    <citation type="submission" date="2020-07" db="EMBL/GenBank/DDBJ databases">
        <title>Sequencing the genomes of 1000 actinobacteria strains.</title>
        <authorList>
            <person name="Klenk H.-P."/>
        </authorList>
    </citation>
    <scope>NUCLEOTIDE SEQUENCE [LARGE SCALE GENOMIC DNA]</scope>
    <source>
        <strain evidence="5 6">DSM 44442</strain>
    </source>
</reference>
<feature type="domain" description="SsuA/THI5-like" evidence="4">
    <location>
        <begin position="45"/>
        <end position="261"/>
    </location>
</feature>
<dbReference type="PROSITE" id="PS51257">
    <property type="entry name" value="PROKAR_LIPOPROTEIN"/>
    <property type="match status" value="1"/>
</dbReference>
<dbReference type="PANTHER" id="PTHR30024:SF47">
    <property type="entry name" value="TAURINE-BINDING PERIPLASMIC PROTEIN"/>
    <property type="match status" value="1"/>
</dbReference>
<dbReference type="Gene3D" id="3.40.190.10">
    <property type="entry name" value="Periplasmic binding protein-like II"/>
    <property type="match status" value="2"/>
</dbReference>
<keyword evidence="3" id="KW-0732">Signal</keyword>
<proteinExistence type="inferred from homology"/>
<gene>
    <name evidence="5" type="ORF">HNR10_006090</name>
</gene>
<evidence type="ECO:0000313" key="6">
    <source>
        <dbReference type="Proteomes" id="UP000572051"/>
    </source>
</evidence>
<dbReference type="GO" id="GO:0042597">
    <property type="term" value="C:periplasmic space"/>
    <property type="evidence" value="ECO:0007669"/>
    <property type="project" value="UniProtKB-SubCell"/>
</dbReference>
<name>A0A7Z0JEA0_9ACTN</name>
<dbReference type="SUPFAM" id="SSF53850">
    <property type="entry name" value="Periplasmic binding protein-like II"/>
    <property type="match status" value="1"/>
</dbReference>
<sequence>MRPHMSALGAATVLLLATACGGAGQDETGDGGLREVTAGAIPIVDVAPLHLGVEQGFFAERGIDLTIEPGSGGAAAIPGVISGNFEFAFGNVVSLLVARDNDMPLKVFSNGVATNGEQGADFSGVFVLDDSPVETAADLEGLTVAANNLLNIGDTTVRESVRQAGGDPSTVEFVEMALPDMASALENEQVDAVWLVEPFTTMAIEAGHREIASNFVDTHPELTVATYFTSEQMIAEEPELIDDLDAALRESLAYAEANPDEVRRIVTTYTEIDEELLDQVRMPRWPAEVNEESIGVLADLMVQDGIVDSEPDLTALYR</sequence>
<dbReference type="InterPro" id="IPR015168">
    <property type="entry name" value="SsuA/THI5"/>
</dbReference>
<evidence type="ECO:0000313" key="5">
    <source>
        <dbReference type="EMBL" id="NYJ38209.1"/>
    </source>
</evidence>
<evidence type="ECO:0000256" key="2">
    <source>
        <dbReference type="ARBA" id="ARBA00010742"/>
    </source>
</evidence>
<dbReference type="RefSeq" id="WP_179829378.1">
    <property type="nucleotide sequence ID" value="NZ_JACCFS010000001.1"/>
</dbReference>
<dbReference type="EMBL" id="JACCFS010000001">
    <property type="protein sequence ID" value="NYJ38209.1"/>
    <property type="molecule type" value="Genomic_DNA"/>
</dbReference>
<comment type="caution">
    <text evidence="5">The sequence shown here is derived from an EMBL/GenBank/DDBJ whole genome shotgun (WGS) entry which is preliminary data.</text>
</comment>
<dbReference type="AlphaFoldDB" id="A0A7Z0JEA0"/>
<comment type="similarity">
    <text evidence="2">Belongs to the bacterial solute-binding protein SsuA/TauA family.</text>
</comment>
<dbReference type="Pfam" id="PF09084">
    <property type="entry name" value="NMT1"/>
    <property type="match status" value="1"/>
</dbReference>
<organism evidence="5 6">
    <name type="scientific">Nocardiopsis aegyptia</name>
    <dbReference type="NCBI Taxonomy" id="220378"/>
    <lineage>
        <taxon>Bacteria</taxon>
        <taxon>Bacillati</taxon>
        <taxon>Actinomycetota</taxon>
        <taxon>Actinomycetes</taxon>
        <taxon>Streptosporangiales</taxon>
        <taxon>Nocardiopsidaceae</taxon>
        <taxon>Nocardiopsis</taxon>
    </lineage>
</organism>
<keyword evidence="6" id="KW-1185">Reference proteome</keyword>
<comment type="subcellular location">
    <subcellularLocation>
        <location evidence="1">Periplasm</location>
    </subcellularLocation>
</comment>
<evidence type="ECO:0000256" key="1">
    <source>
        <dbReference type="ARBA" id="ARBA00004418"/>
    </source>
</evidence>
<dbReference type="Proteomes" id="UP000572051">
    <property type="component" value="Unassembled WGS sequence"/>
</dbReference>
<dbReference type="PANTHER" id="PTHR30024">
    <property type="entry name" value="ALIPHATIC SULFONATES-BINDING PROTEIN-RELATED"/>
    <property type="match status" value="1"/>
</dbReference>
<evidence type="ECO:0000256" key="3">
    <source>
        <dbReference type="ARBA" id="ARBA00022729"/>
    </source>
</evidence>
<accession>A0A7Z0JEA0</accession>
<evidence type="ECO:0000259" key="4">
    <source>
        <dbReference type="Pfam" id="PF09084"/>
    </source>
</evidence>